<dbReference type="Pfam" id="PF07690">
    <property type="entry name" value="MFS_1"/>
    <property type="match status" value="1"/>
</dbReference>
<dbReference type="AlphaFoldDB" id="A0AA39GEY3"/>
<dbReference type="InterPro" id="IPR011701">
    <property type="entry name" value="MFS"/>
</dbReference>
<keyword evidence="5 6" id="KW-0472">Membrane</keyword>
<evidence type="ECO:0000256" key="4">
    <source>
        <dbReference type="ARBA" id="ARBA00022989"/>
    </source>
</evidence>
<keyword evidence="2" id="KW-0813">Transport</keyword>
<keyword evidence="3 6" id="KW-0812">Transmembrane</keyword>
<keyword evidence="8" id="KW-1185">Reference proteome</keyword>
<evidence type="ECO:0000256" key="2">
    <source>
        <dbReference type="ARBA" id="ARBA00022448"/>
    </source>
</evidence>
<evidence type="ECO:0000313" key="7">
    <source>
        <dbReference type="EMBL" id="KAK0386077.1"/>
    </source>
</evidence>
<feature type="transmembrane region" description="Helical" evidence="6">
    <location>
        <begin position="71"/>
        <end position="91"/>
    </location>
</feature>
<comment type="subcellular location">
    <subcellularLocation>
        <location evidence="1">Membrane</location>
        <topology evidence="1">Multi-pass membrane protein</topology>
    </subcellularLocation>
</comment>
<dbReference type="PANTHER" id="PTHR43791">
    <property type="entry name" value="PERMEASE-RELATED"/>
    <property type="match status" value="1"/>
</dbReference>
<dbReference type="SUPFAM" id="SSF103473">
    <property type="entry name" value="MFS general substrate transporter"/>
    <property type="match status" value="1"/>
</dbReference>
<dbReference type="PANTHER" id="PTHR43791:SF39">
    <property type="entry name" value="TRANSPORTER LIZ1_SEO1, PUTATIVE (AFU_ORTHOLOGUE AFUA_3G00980)-RELATED"/>
    <property type="match status" value="1"/>
</dbReference>
<sequence length="318" mass="35963">MRYSSGMAEELGFGPGDELSWMNTYFTIGTFIGSPFGNLVMSKVAPRLWLPFCMATWSFFVLFLYKCDYAHQFYILRFFIGFWESSAWPGIHYLLGGVVHEKRAWTAMFSGYLQAALFTGMDGKMGLSAWRWLFIFDFVIGIPVIIYGVFVIPDTPHKTKALLAQRLGKRNEPAPASKQRGRTPCGKLDRTFFRRVFTLVAGLRLQPRLHVPEPVLRQLHHPGPSPSTSASRATRSLDVNNIPTAQPALNVLVMFATGWASDKLGTRRRPAFLAIGTVLAACYAVMTAWYVPPRAADRRLHPLRRLWVLHPSHGRLDQ</sequence>
<dbReference type="Proteomes" id="UP001175261">
    <property type="component" value="Unassembled WGS sequence"/>
</dbReference>
<evidence type="ECO:0008006" key="9">
    <source>
        <dbReference type="Google" id="ProtNLM"/>
    </source>
</evidence>
<reference evidence="7" key="1">
    <citation type="submission" date="2022-10" db="EMBL/GenBank/DDBJ databases">
        <title>Determination and structural analysis of whole genome sequence of Sarocladium strictum F4-1.</title>
        <authorList>
            <person name="Hu L."/>
            <person name="Jiang Y."/>
        </authorList>
    </citation>
    <scope>NUCLEOTIDE SEQUENCE</scope>
    <source>
        <strain evidence="7">F4-1</strain>
    </source>
</reference>
<protein>
    <recommendedName>
        <fullName evidence="9">Major facilitator superfamily (MFS) profile domain-containing protein</fullName>
    </recommendedName>
</protein>
<proteinExistence type="predicted"/>
<name>A0AA39GEY3_SARSR</name>
<dbReference type="GO" id="GO:0022857">
    <property type="term" value="F:transmembrane transporter activity"/>
    <property type="evidence" value="ECO:0007669"/>
    <property type="project" value="InterPro"/>
</dbReference>
<evidence type="ECO:0000256" key="3">
    <source>
        <dbReference type="ARBA" id="ARBA00022692"/>
    </source>
</evidence>
<feature type="transmembrane region" description="Helical" evidence="6">
    <location>
        <begin position="48"/>
        <end position="65"/>
    </location>
</feature>
<dbReference type="Gene3D" id="1.20.1250.20">
    <property type="entry name" value="MFS general substrate transporter like domains"/>
    <property type="match status" value="1"/>
</dbReference>
<feature type="transmembrane region" description="Helical" evidence="6">
    <location>
        <begin position="271"/>
        <end position="291"/>
    </location>
</feature>
<dbReference type="GO" id="GO:0016020">
    <property type="term" value="C:membrane"/>
    <property type="evidence" value="ECO:0007669"/>
    <property type="project" value="UniProtKB-SubCell"/>
</dbReference>
<evidence type="ECO:0000256" key="6">
    <source>
        <dbReference type="SAM" id="Phobius"/>
    </source>
</evidence>
<comment type="caution">
    <text evidence="7">The sequence shown here is derived from an EMBL/GenBank/DDBJ whole genome shotgun (WGS) entry which is preliminary data.</text>
</comment>
<evidence type="ECO:0000256" key="5">
    <source>
        <dbReference type="ARBA" id="ARBA00023136"/>
    </source>
</evidence>
<feature type="transmembrane region" description="Helical" evidence="6">
    <location>
        <begin position="132"/>
        <end position="152"/>
    </location>
</feature>
<dbReference type="InterPro" id="IPR036259">
    <property type="entry name" value="MFS_trans_sf"/>
</dbReference>
<accession>A0AA39GEY3</accession>
<keyword evidence="4 6" id="KW-1133">Transmembrane helix</keyword>
<evidence type="ECO:0000256" key="1">
    <source>
        <dbReference type="ARBA" id="ARBA00004141"/>
    </source>
</evidence>
<evidence type="ECO:0000313" key="8">
    <source>
        <dbReference type="Proteomes" id="UP001175261"/>
    </source>
</evidence>
<gene>
    <name evidence="7" type="ORF">NLU13_5914</name>
</gene>
<dbReference type="EMBL" id="JAPDFR010000005">
    <property type="protein sequence ID" value="KAK0386077.1"/>
    <property type="molecule type" value="Genomic_DNA"/>
</dbReference>
<organism evidence="7 8">
    <name type="scientific">Sarocladium strictum</name>
    <name type="common">Black bundle disease fungus</name>
    <name type="synonym">Acremonium strictum</name>
    <dbReference type="NCBI Taxonomy" id="5046"/>
    <lineage>
        <taxon>Eukaryota</taxon>
        <taxon>Fungi</taxon>
        <taxon>Dikarya</taxon>
        <taxon>Ascomycota</taxon>
        <taxon>Pezizomycotina</taxon>
        <taxon>Sordariomycetes</taxon>
        <taxon>Hypocreomycetidae</taxon>
        <taxon>Hypocreales</taxon>
        <taxon>Sarocladiaceae</taxon>
        <taxon>Sarocladium</taxon>
    </lineage>
</organism>